<gene>
    <name evidence="12" type="ORF">GSLYS_00007665001</name>
</gene>
<sequence length="99" mass="11384">MFGNRNNLQRMYGYFRCTQCSKVWESSHVYCPRGSTTASYGQECKDCRVMCLPYRVGRIKCSLCGEIECRCLRSDRHVDPNKSHRADLCAKCRAGNLCT</sequence>
<dbReference type="EMBL" id="CAXITT010000150">
    <property type="protein sequence ID" value="CAL1533705.1"/>
    <property type="molecule type" value="Genomic_DNA"/>
</dbReference>
<dbReference type="Pfam" id="PF13695">
    <property type="entry name" value="Zn_ribbon_3CxxC"/>
    <property type="match status" value="1"/>
</dbReference>
<dbReference type="Proteomes" id="UP001497497">
    <property type="component" value="Unassembled WGS sequence"/>
</dbReference>
<proteinExistence type="inferred from homology"/>
<evidence type="ECO:0000313" key="12">
    <source>
        <dbReference type="EMBL" id="CAL1533705.1"/>
    </source>
</evidence>
<evidence type="ECO:0000256" key="7">
    <source>
        <dbReference type="ARBA" id="ARBA00022833"/>
    </source>
</evidence>
<evidence type="ECO:0000256" key="4">
    <source>
        <dbReference type="ARBA" id="ARBA00022723"/>
    </source>
</evidence>
<comment type="similarity">
    <text evidence="10">Belongs to the ZAR1 family.</text>
</comment>
<keyword evidence="5" id="KW-0863">Zinc-finger</keyword>
<dbReference type="GO" id="GO:0048477">
    <property type="term" value="P:oogenesis"/>
    <property type="evidence" value="ECO:0007669"/>
    <property type="project" value="UniProtKB-KW"/>
</dbReference>
<keyword evidence="9" id="KW-0896">Oogenesis</keyword>
<name>A0AAV2HI68_LYMST</name>
<accession>A0AAV2HI68</accession>
<evidence type="ECO:0000313" key="13">
    <source>
        <dbReference type="Proteomes" id="UP001497497"/>
    </source>
</evidence>
<keyword evidence="3" id="KW-0963">Cytoplasm</keyword>
<dbReference type="GO" id="GO:0006412">
    <property type="term" value="P:translation"/>
    <property type="evidence" value="ECO:0007669"/>
    <property type="project" value="TreeGrafter"/>
</dbReference>
<dbReference type="InterPro" id="IPR027377">
    <property type="entry name" value="ZAR1/RTP1-5-like_Znf-3CxxC"/>
</dbReference>
<organism evidence="12 13">
    <name type="scientific">Lymnaea stagnalis</name>
    <name type="common">Great pond snail</name>
    <name type="synonym">Helix stagnalis</name>
    <dbReference type="NCBI Taxonomy" id="6523"/>
    <lineage>
        <taxon>Eukaryota</taxon>
        <taxon>Metazoa</taxon>
        <taxon>Spiralia</taxon>
        <taxon>Lophotrochozoa</taxon>
        <taxon>Mollusca</taxon>
        <taxon>Gastropoda</taxon>
        <taxon>Heterobranchia</taxon>
        <taxon>Euthyneura</taxon>
        <taxon>Panpulmonata</taxon>
        <taxon>Hygrophila</taxon>
        <taxon>Lymnaeoidea</taxon>
        <taxon>Lymnaeidae</taxon>
        <taxon>Lymnaea</taxon>
    </lineage>
</organism>
<keyword evidence="13" id="KW-1185">Reference proteome</keyword>
<evidence type="ECO:0000256" key="2">
    <source>
        <dbReference type="ARBA" id="ARBA00022473"/>
    </source>
</evidence>
<comment type="caution">
    <text evidence="12">The sequence shown here is derived from an EMBL/GenBank/DDBJ whole genome shotgun (WGS) entry which is preliminary data.</text>
</comment>
<dbReference type="GO" id="GO:0005737">
    <property type="term" value="C:cytoplasm"/>
    <property type="evidence" value="ECO:0007669"/>
    <property type="project" value="UniProtKB-SubCell"/>
</dbReference>
<dbReference type="PANTHER" id="PTHR31054:SF3">
    <property type="entry name" value="ZYGOTE ARREST PROTEIN 1-LIKE"/>
    <property type="match status" value="1"/>
</dbReference>
<keyword evidence="8" id="KW-0694">RNA-binding</keyword>
<dbReference type="GO" id="GO:0003729">
    <property type="term" value="F:mRNA binding"/>
    <property type="evidence" value="ECO:0007669"/>
    <property type="project" value="UniProtKB-ARBA"/>
</dbReference>
<evidence type="ECO:0000256" key="10">
    <source>
        <dbReference type="ARBA" id="ARBA00034699"/>
    </source>
</evidence>
<evidence type="ECO:0000259" key="11">
    <source>
        <dbReference type="SMART" id="SM01328"/>
    </source>
</evidence>
<evidence type="ECO:0000256" key="1">
    <source>
        <dbReference type="ARBA" id="ARBA00004496"/>
    </source>
</evidence>
<dbReference type="GO" id="GO:0017148">
    <property type="term" value="P:negative regulation of translation"/>
    <property type="evidence" value="ECO:0007669"/>
    <property type="project" value="UniProtKB-ARBA"/>
</dbReference>
<dbReference type="InterPro" id="IPR026775">
    <property type="entry name" value="Zar1"/>
</dbReference>
<dbReference type="GO" id="GO:0008270">
    <property type="term" value="F:zinc ion binding"/>
    <property type="evidence" value="ECO:0007669"/>
    <property type="project" value="UniProtKB-KW"/>
</dbReference>
<keyword evidence="4" id="KW-0479">Metal-binding</keyword>
<dbReference type="PANTHER" id="PTHR31054">
    <property type="entry name" value="ZYGOTE ARREST PROTEIN 1-LIKE ISOFORM X1"/>
    <property type="match status" value="1"/>
</dbReference>
<reference evidence="12 13" key="1">
    <citation type="submission" date="2024-04" db="EMBL/GenBank/DDBJ databases">
        <authorList>
            <consortium name="Genoscope - CEA"/>
            <person name="William W."/>
        </authorList>
    </citation>
    <scope>NUCLEOTIDE SEQUENCE [LARGE SCALE GENOMIC DNA]</scope>
</reference>
<evidence type="ECO:0000256" key="6">
    <source>
        <dbReference type="ARBA" id="ARBA00022782"/>
    </source>
</evidence>
<comment type="subcellular location">
    <subcellularLocation>
        <location evidence="1">Cytoplasm</location>
    </subcellularLocation>
</comment>
<keyword evidence="2" id="KW-0217">Developmental protein</keyword>
<dbReference type="SMART" id="SM01328">
    <property type="entry name" value="zf-3CxxC"/>
    <property type="match status" value="1"/>
</dbReference>
<keyword evidence="7" id="KW-0862">Zinc</keyword>
<keyword evidence="6" id="KW-0221">Differentiation</keyword>
<evidence type="ECO:0000256" key="9">
    <source>
        <dbReference type="ARBA" id="ARBA00022943"/>
    </source>
</evidence>
<feature type="domain" description="3CxxC-type" evidence="11">
    <location>
        <begin position="10"/>
        <end position="95"/>
    </location>
</feature>
<evidence type="ECO:0000256" key="8">
    <source>
        <dbReference type="ARBA" id="ARBA00022884"/>
    </source>
</evidence>
<dbReference type="AlphaFoldDB" id="A0AAV2HI68"/>
<evidence type="ECO:0000256" key="3">
    <source>
        <dbReference type="ARBA" id="ARBA00022490"/>
    </source>
</evidence>
<protein>
    <recommendedName>
        <fullName evidence="11">3CxxC-type domain-containing protein</fullName>
    </recommendedName>
</protein>
<evidence type="ECO:0000256" key="5">
    <source>
        <dbReference type="ARBA" id="ARBA00022771"/>
    </source>
</evidence>